<comment type="caution">
    <text evidence="1">The sequence shown here is derived from an EMBL/GenBank/DDBJ whole genome shotgun (WGS) entry which is preliminary data.</text>
</comment>
<reference evidence="1 2" key="1">
    <citation type="submission" date="2023-08" db="EMBL/GenBank/DDBJ databases">
        <authorList>
            <person name="Dale J."/>
        </authorList>
    </citation>
    <scope>NUCLEOTIDE SEQUENCE [LARGE SCALE GENOMIC DNA]</scope>
    <source>
        <strain evidence="1 2">2023EL-00788</strain>
    </source>
</reference>
<dbReference type="EMBL" id="JAVDKS010000001">
    <property type="protein sequence ID" value="MDQ2255068.1"/>
    <property type="molecule type" value="Genomic_DNA"/>
</dbReference>
<keyword evidence="2" id="KW-1185">Reference proteome</keyword>
<dbReference type="AlphaFoldDB" id="A0AAW8H4B6"/>
<protein>
    <submittedName>
        <fullName evidence="1">Uncharacterized protein</fullName>
    </submittedName>
</protein>
<organism evidence="1 2">
    <name type="scientific">Enterobacter soli</name>
    <dbReference type="NCBI Taxonomy" id="885040"/>
    <lineage>
        <taxon>Bacteria</taxon>
        <taxon>Pseudomonadati</taxon>
        <taxon>Pseudomonadota</taxon>
        <taxon>Gammaproteobacteria</taxon>
        <taxon>Enterobacterales</taxon>
        <taxon>Enterobacteriaceae</taxon>
        <taxon>Enterobacter</taxon>
    </lineage>
</organism>
<sequence>MKQKFIEWFTKNNNGCSPAMEDDRSFVREKTQHMFEAYQAGVAEGEARYAALAVENAGLKDFVKTCFRAAADGASLDGADIQELGERLGLFGRETYQPVLHGYICGHDAGEDTVYVMKKTPATDAFLAEMRAQAKADGVQEYADSFRHSASKIRECHGDTIRVRALLHEANNADEFAAQLRKGVQS</sequence>
<proteinExistence type="predicted"/>
<accession>A0AAW8H4B6</accession>
<name>A0AAW8H4B6_9ENTR</name>
<gene>
    <name evidence="1" type="ORF">RBJ67_02775</name>
</gene>
<evidence type="ECO:0000313" key="1">
    <source>
        <dbReference type="EMBL" id="MDQ2255068.1"/>
    </source>
</evidence>
<dbReference type="RefSeq" id="WP_306683175.1">
    <property type="nucleotide sequence ID" value="NZ_JAVDKR010000004.1"/>
</dbReference>
<evidence type="ECO:0000313" key="2">
    <source>
        <dbReference type="Proteomes" id="UP001225042"/>
    </source>
</evidence>
<dbReference type="Proteomes" id="UP001225042">
    <property type="component" value="Unassembled WGS sequence"/>
</dbReference>